<reference evidence="1" key="1">
    <citation type="journal article" date="2020" name="G3 (Bethesda)">
        <title>High-Quality Assemblies for Three Invasive Social Wasps from the &lt;i&gt;Vespula&lt;/i&gt; Genus.</title>
        <authorList>
            <person name="Harrop T.W.R."/>
            <person name="Guhlin J."/>
            <person name="McLaughlin G.M."/>
            <person name="Permina E."/>
            <person name="Stockwell P."/>
            <person name="Gilligan J."/>
            <person name="Le Lec M.F."/>
            <person name="Gruber M.A.M."/>
            <person name="Quinn O."/>
            <person name="Lovegrove M."/>
            <person name="Duncan E.J."/>
            <person name="Remnant E.J."/>
            <person name="Van Eeckhoven J."/>
            <person name="Graham B."/>
            <person name="Knapp R.A."/>
            <person name="Langford K.W."/>
            <person name="Kronenberg Z."/>
            <person name="Press M.O."/>
            <person name="Eacker S.M."/>
            <person name="Wilson-Rankin E.E."/>
            <person name="Purcell J."/>
            <person name="Lester P.J."/>
            <person name="Dearden P.K."/>
        </authorList>
    </citation>
    <scope>NUCLEOTIDE SEQUENCE</scope>
    <source>
        <strain evidence="1">Marl-1</strain>
    </source>
</reference>
<proteinExistence type="predicted"/>
<gene>
    <name evidence="1" type="ORF">HZH66_015298</name>
</gene>
<dbReference type="EMBL" id="JACSEA010000024">
    <property type="protein sequence ID" value="KAF7379064.1"/>
    <property type="molecule type" value="Genomic_DNA"/>
</dbReference>
<dbReference type="AlphaFoldDB" id="A0A834J1V1"/>
<keyword evidence="2" id="KW-1185">Reference proteome</keyword>
<evidence type="ECO:0000313" key="2">
    <source>
        <dbReference type="Proteomes" id="UP000614350"/>
    </source>
</evidence>
<accession>A0A834J1V1</accession>
<sequence>MFESVRLITLSSHSTYHSDQKCNRKTKKKNAQLGNLTIGLVIEYSQGTCFPRLLDIACKDNAKEKYRRIRARTPVLVSRGLSSFTEIMNSMIKIVVSLVALSILFGEIFAMPPAQCSPGFLDEVPPKVQKICAALSTIYQIQSAMESYVDDKVSVLQENNPLPGSGVKRQDVDHVFLRFGRRR</sequence>
<comment type="caution">
    <text evidence="1">The sequence shown here is derived from an EMBL/GenBank/DDBJ whole genome shotgun (WGS) entry which is preliminary data.</text>
</comment>
<dbReference type="Proteomes" id="UP000614350">
    <property type="component" value="Unassembled WGS sequence"/>
</dbReference>
<name>A0A834J1V1_VESVU</name>
<evidence type="ECO:0000313" key="1">
    <source>
        <dbReference type="EMBL" id="KAF7379064.1"/>
    </source>
</evidence>
<evidence type="ECO:0008006" key="3">
    <source>
        <dbReference type="Google" id="ProtNLM"/>
    </source>
</evidence>
<protein>
    <recommendedName>
        <fullName evidence="3">Myosuppressin</fullName>
    </recommendedName>
</protein>
<organism evidence="1 2">
    <name type="scientific">Vespula vulgaris</name>
    <name type="common">Yellow jacket</name>
    <name type="synonym">Wasp</name>
    <dbReference type="NCBI Taxonomy" id="7454"/>
    <lineage>
        <taxon>Eukaryota</taxon>
        <taxon>Metazoa</taxon>
        <taxon>Ecdysozoa</taxon>
        <taxon>Arthropoda</taxon>
        <taxon>Hexapoda</taxon>
        <taxon>Insecta</taxon>
        <taxon>Pterygota</taxon>
        <taxon>Neoptera</taxon>
        <taxon>Endopterygota</taxon>
        <taxon>Hymenoptera</taxon>
        <taxon>Apocrita</taxon>
        <taxon>Aculeata</taxon>
        <taxon>Vespoidea</taxon>
        <taxon>Vespidae</taxon>
        <taxon>Vespinae</taxon>
        <taxon>Vespula</taxon>
    </lineage>
</organism>